<accession>A0ABP6V193</accession>
<dbReference type="PANTHER" id="PTHR34387">
    <property type="entry name" value="SLR1258 PROTEIN"/>
    <property type="match status" value="1"/>
</dbReference>
<dbReference type="PANTHER" id="PTHR34387:SF1">
    <property type="entry name" value="PERIPLASMIC IMMUNOGENIC PROTEIN"/>
    <property type="match status" value="1"/>
</dbReference>
<dbReference type="Proteomes" id="UP001500795">
    <property type="component" value="Unassembled WGS sequence"/>
</dbReference>
<name>A0ABP6V193_9GAMM</name>
<feature type="signal peptide" evidence="1">
    <location>
        <begin position="1"/>
        <end position="19"/>
    </location>
</feature>
<dbReference type="RefSeq" id="WP_344953708.1">
    <property type="nucleotide sequence ID" value="NZ_BAABCX010000001.1"/>
</dbReference>
<dbReference type="InterPro" id="IPR007497">
    <property type="entry name" value="SIMPL/DUF541"/>
</dbReference>
<evidence type="ECO:0000256" key="1">
    <source>
        <dbReference type="SAM" id="SignalP"/>
    </source>
</evidence>
<dbReference type="Gene3D" id="3.30.110.170">
    <property type="entry name" value="Protein of unknown function (DUF541), domain 1"/>
    <property type="match status" value="1"/>
</dbReference>
<feature type="chain" id="PRO_5046104078" evidence="1">
    <location>
        <begin position="20"/>
        <end position="231"/>
    </location>
</feature>
<gene>
    <name evidence="2" type="ORF">GCM10022394_01740</name>
</gene>
<dbReference type="EMBL" id="BAABCX010000001">
    <property type="protein sequence ID" value="GAA3526288.1"/>
    <property type="molecule type" value="Genomic_DNA"/>
</dbReference>
<sequence>MRSFKLALLPLLFSSAGFAISVPDAPHLVTQGEAEIKVAPDMATLSVAVTAVKEDSRTAKEEVDTKVAALFSGLSALGINKEDVDGGNLVTRPDYHYPREGKPELNGYLAERNITIRLYQLEHLSQVLDLVLEHGVQNIQQITYGSRDAKGYQQQARAAAIEHAKAIATELAAGFDHELGDVYAIEYQNPSPSLPRHYGVAKMAMADSADTSYVQNEIHFKDNVQVVFQLN</sequence>
<protein>
    <submittedName>
        <fullName evidence="2">Oxidative stress defense protein</fullName>
    </submittedName>
</protein>
<proteinExistence type="predicted"/>
<reference evidence="3" key="1">
    <citation type="journal article" date="2019" name="Int. J. Syst. Evol. Microbiol.">
        <title>The Global Catalogue of Microorganisms (GCM) 10K type strain sequencing project: providing services to taxonomists for standard genome sequencing and annotation.</title>
        <authorList>
            <consortium name="The Broad Institute Genomics Platform"/>
            <consortium name="The Broad Institute Genome Sequencing Center for Infectious Disease"/>
            <person name="Wu L."/>
            <person name="Ma J."/>
        </authorList>
    </citation>
    <scope>NUCLEOTIDE SEQUENCE [LARGE SCALE GENOMIC DNA]</scope>
    <source>
        <strain evidence="3">JCM 17110</strain>
    </source>
</reference>
<keyword evidence="1" id="KW-0732">Signal</keyword>
<dbReference type="InterPro" id="IPR052022">
    <property type="entry name" value="26kDa_periplasmic_antigen"/>
</dbReference>
<keyword evidence="3" id="KW-1185">Reference proteome</keyword>
<organism evidence="2 3">
    <name type="scientific">Zobellella aerophila</name>
    <dbReference type="NCBI Taxonomy" id="870480"/>
    <lineage>
        <taxon>Bacteria</taxon>
        <taxon>Pseudomonadati</taxon>
        <taxon>Pseudomonadota</taxon>
        <taxon>Gammaproteobacteria</taxon>
        <taxon>Aeromonadales</taxon>
        <taxon>Aeromonadaceae</taxon>
        <taxon>Zobellella</taxon>
    </lineage>
</organism>
<dbReference type="Gene3D" id="3.30.70.2970">
    <property type="entry name" value="Protein of unknown function (DUF541), domain 2"/>
    <property type="match status" value="1"/>
</dbReference>
<evidence type="ECO:0000313" key="3">
    <source>
        <dbReference type="Proteomes" id="UP001500795"/>
    </source>
</evidence>
<comment type="caution">
    <text evidence="2">The sequence shown here is derived from an EMBL/GenBank/DDBJ whole genome shotgun (WGS) entry which is preliminary data.</text>
</comment>
<evidence type="ECO:0000313" key="2">
    <source>
        <dbReference type="EMBL" id="GAA3526288.1"/>
    </source>
</evidence>
<dbReference type="Pfam" id="PF04402">
    <property type="entry name" value="SIMPL"/>
    <property type="match status" value="1"/>
</dbReference>